<dbReference type="CDD" id="cd17324">
    <property type="entry name" value="MFS_NepI_like"/>
    <property type="match status" value="1"/>
</dbReference>
<feature type="transmembrane region" description="Helical" evidence="6">
    <location>
        <begin position="292"/>
        <end position="312"/>
    </location>
</feature>
<dbReference type="PANTHER" id="PTHR43124:SF8">
    <property type="entry name" value="INNER MEMBRANE TRANSPORT PROTEIN YDHP"/>
    <property type="match status" value="1"/>
</dbReference>
<feature type="transmembrane region" description="Helical" evidence="6">
    <location>
        <begin position="77"/>
        <end position="99"/>
    </location>
</feature>
<keyword evidence="4 6" id="KW-1133">Transmembrane helix</keyword>
<accession>A0ABS2KZJ4</accession>
<evidence type="ECO:0000256" key="6">
    <source>
        <dbReference type="SAM" id="Phobius"/>
    </source>
</evidence>
<feature type="transmembrane region" description="Helical" evidence="6">
    <location>
        <begin position="131"/>
        <end position="150"/>
    </location>
</feature>
<evidence type="ECO:0000256" key="5">
    <source>
        <dbReference type="ARBA" id="ARBA00023136"/>
    </source>
</evidence>
<evidence type="ECO:0000313" key="8">
    <source>
        <dbReference type="EMBL" id="MBM7417355.1"/>
    </source>
</evidence>
<evidence type="ECO:0000256" key="1">
    <source>
        <dbReference type="ARBA" id="ARBA00004651"/>
    </source>
</evidence>
<dbReference type="PROSITE" id="PS50850">
    <property type="entry name" value="MFS"/>
    <property type="match status" value="1"/>
</dbReference>
<evidence type="ECO:0000256" key="3">
    <source>
        <dbReference type="ARBA" id="ARBA00022692"/>
    </source>
</evidence>
<feature type="transmembrane region" description="Helical" evidence="6">
    <location>
        <begin position="105"/>
        <end position="124"/>
    </location>
</feature>
<feature type="transmembrane region" description="Helical" evidence="6">
    <location>
        <begin position="39"/>
        <end position="65"/>
    </location>
</feature>
<proteinExistence type="predicted"/>
<keyword evidence="9" id="KW-1185">Reference proteome</keyword>
<dbReference type="InterPro" id="IPR050189">
    <property type="entry name" value="MFS_Efflux_Transporters"/>
</dbReference>
<dbReference type="PANTHER" id="PTHR43124">
    <property type="entry name" value="PURINE EFFLUX PUMP PBUE"/>
    <property type="match status" value="1"/>
</dbReference>
<keyword evidence="2" id="KW-1003">Cell membrane</keyword>
<dbReference type="SUPFAM" id="SSF103473">
    <property type="entry name" value="MFS general substrate transporter"/>
    <property type="match status" value="1"/>
</dbReference>
<organism evidence="8 9">
    <name type="scientific">Rhodococcoides corynebacterioides</name>
    <dbReference type="NCBI Taxonomy" id="53972"/>
    <lineage>
        <taxon>Bacteria</taxon>
        <taxon>Bacillati</taxon>
        <taxon>Actinomycetota</taxon>
        <taxon>Actinomycetes</taxon>
        <taxon>Mycobacteriales</taxon>
        <taxon>Nocardiaceae</taxon>
        <taxon>Rhodococcoides</taxon>
    </lineage>
</organism>
<dbReference type="InterPro" id="IPR020846">
    <property type="entry name" value="MFS_dom"/>
</dbReference>
<feature type="domain" description="Major facilitator superfamily (MFS) profile" evidence="7">
    <location>
        <begin position="7"/>
        <end position="382"/>
    </location>
</feature>
<dbReference type="Gene3D" id="1.20.1250.20">
    <property type="entry name" value="MFS general substrate transporter like domains"/>
    <property type="match status" value="2"/>
</dbReference>
<comment type="caution">
    <text evidence="8">The sequence shown here is derived from an EMBL/GenBank/DDBJ whole genome shotgun (WGS) entry which is preliminary data.</text>
</comment>
<feature type="transmembrane region" description="Helical" evidence="6">
    <location>
        <begin position="268"/>
        <end position="286"/>
    </location>
</feature>
<reference evidence="8 9" key="1">
    <citation type="submission" date="2021-01" db="EMBL/GenBank/DDBJ databases">
        <title>Genomics of switchgrass bacterial isolates.</title>
        <authorList>
            <person name="Shade A."/>
        </authorList>
    </citation>
    <scope>NUCLEOTIDE SEQUENCE [LARGE SCALE GENOMIC DNA]</scope>
    <source>
        <strain evidence="8 9">PvP111</strain>
    </source>
</reference>
<dbReference type="Pfam" id="PF07690">
    <property type="entry name" value="MFS_1"/>
    <property type="match status" value="1"/>
</dbReference>
<feature type="transmembrane region" description="Helical" evidence="6">
    <location>
        <begin position="240"/>
        <end position="261"/>
    </location>
</feature>
<dbReference type="EMBL" id="JAFBBK010000001">
    <property type="protein sequence ID" value="MBM7417355.1"/>
    <property type="molecule type" value="Genomic_DNA"/>
</dbReference>
<keyword evidence="5 6" id="KW-0472">Membrane</keyword>
<name>A0ABS2KZJ4_9NOCA</name>
<feature type="transmembrane region" description="Helical" evidence="6">
    <location>
        <begin position="162"/>
        <end position="181"/>
    </location>
</feature>
<feature type="transmembrane region" description="Helical" evidence="6">
    <location>
        <begin position="202"/>
        <end position="225"/>
    </location>
</feature>
<protein>
    <submittedName>
        <fullName evidence="8">DHA1 family inner membrane transport protein</fullName>
    </submittedName>
</protein>
<gene>
    <name evidence="8" type="ORF">JOE42_004088</name>
</gene>
<dbReference type="RefSeq" id="WP_204869979.1">
    <property type="nucleotide sequence ID" value="NZ_JAFBBK010000001.1"/>
</dbReference>
<dbReference type="Proteomes" id="UP000703038">
    <property type="component" value="Unassembled WGS sequence"/>
</dbReference>
<evidence type="ECO:0000256" key="2">
    <source>
        <dbReference type="ARBA" id="ARBA00022475"/>
    </source>
</evidence>
<sequence length="399" mass="40102">MRPGARGLAALALGTFAIGTSEFFVMGMVTVLSDSLHVSVAAVGSLVTAYAVGVAVGAPAMIVALNRVPRRRALEVLLALFVLSHVVAAFAPTFEWLVVLRFVGGLPHGAFFGLAAVVGTTLVPASSHGRAIATILVGVTLANVVGVPAATALAQNVGWRPAFAVVAMMGGAALMAVRHAIPGRLDLPMPSLRAEFAGLLNRHSLLTIATVAVGFSGLFTVYAFIDPLMTRHVGLSSHLLPWVFAIVGVGFTVGTIVGGWATDRSVRWALTGGLAVLAISLTALGFVGGSAWGAILVLFVIGAASFAAETPVQKRLIDQAPDAPTVASATNQSAFNAANAIGAGLGGVIVGSGWSLSALGPMGGACAGVGLILALVSFTTDGDPGGRARASSTSLSPLG</sequence>
<dbReference type="InterPro" id="IPR011701">
    <property type="entry name" value="MFS"/>
</dbReference>
<evidence type="ECO:0000256" key="4">
    <source>
        <dbReference type="ARBA" id="ARBA00022989"/>
    </source>
</evidence>
<evidence type="ECO:0000313" key="9">
    <source>
        <dbReference type="Proteomes" id="UP000703038"/>
    </source>
</evidence>
<comment type="subcellular location">
    <subcellularLocation>
        <location evidence="1">Cell membrane</location>
        <topology evidence="1">Multi-pass membrane protein</topology>
    </subcellularLocation>
</comment>
<keyword evidence="3 6" id="KW-0812">Transmembrane</keyword>
<evidence type="ECO:0000259" key="7">
    <source>
        <dbReference type="PROSITE" id="PS50850"/>
    </source>
</evidence>
<feature type="transmembrane region" description="Helical" evidence="6">
    <location>
        <begin position="333"/>
        <end position="356"/>
    </location>
</feature>
<feature type="transmembrane region" description="Helical" evidence="6">
    <location>
        <begin position="362"/>
        <end position="380"/>
    </location>
</feature>
<dbReference type="InterPro" id="IPR036259">
    <property type="entry name" value="MFS_trans_sf"/>
</dbReference>